<sequence>MCKPTALADKNLSEKVANVSSSLDMESEDISLETTVPTTEDVSSSDEQRDGSQKVTRQLIERKELLHNLQLLKIELSQKNLIIDNMKADHMSKIEELEERLNDALHQKQVFALRLDSQLKLAQEENRKQQVLRKQEMEAILLRQQQLEETNRQLCEKAGELRRSLRDLDISQDRYQELRNLPDDKISIQEYVAMRFYEVVTPLRAQLAELSVKRGCLTEDLDTNRTQMKALMESYEEERRLRTELELRSQRLTLELADTKQQIQEGDYRRENYPNVKRERDNFEAELKELTRRFETLDLTHTALTRERNTLSKEVATLQQSVTLLQKDKEYLHRQNMELSVRCAHEEDRLERLQVQLEDTKKAREDAYEKYLASRLDRYKSEYETKLREELENIRLKTRQEIDNLQRTSREMYERENRNLREARDNAVLEKDRAVAAERDSQSRYDQLLEQFRQLQLGTDSRVAELSNQAKLHAFDAERAHMVKEETDKALAQCQLECEKQQKKLELLTQEFYRLQTSSEKRSAELQSQNAEQASRLETYEKLEQELDQVTMQAAEIENEEEAERVLFSYGYGANVPTTAKRRLKQSVHLARRVLQLERQNTSLRRELERHKSQSGQLSDELLAANQLLQQTHQPYSYLIETVRQRDAQISTLKERVTSLEDDVSSLRKERTALQQVKNNMAADLERLLNHREVHMTMTFAVRC</sequence>
<dbReference type="Proteomes" id="UP000472265">
    <property type="component" value="Chromosome 15"/>
</dbReference>
<dbReference type="GO" id="GO:0005815">
    <property type="term" value="C:microtubule organizing center"/>
    <property type="evidence" value="ECO:0007669"/>
    <property type="project" value="TreeGrafter"/>
</dbReference>
<feature type="coiled-coil region" evidence="1">
    <location>
        <begin position="650"/>
        <end position="677"/>
    </location>
</feature>
<feature type="compositionally biased region" description="Polar residues" evidence="2">
    <location>
        <begin position="32"/>
        <end position="42"/>
    </location>
</feature>
<keyword evidence="1" id="KW-0175">Coiled coil</keyword>
<protein>
    <submittedName>
        <fullName evidence="3">Progesterone immunomodulatory binding factor 1</fullName>
    </submittedName>
</protein>
<proteinExistence type="predicted"/>
<accession>A0A671TSL9</accession>
<feature type="coiled-coil region" evidence="1">
    <location>
        <begin position="484"/>
        <end position="563"/>
    </location>
</feature>
<gene>
    <name evidence="3" type="primary">PIBF1</name>
    <name evidence="3" type="synonym">pibf1</name>
</gene>
<dbReference type="AlphaFoldDB" id="A0A671TSL9"/>
<reference evidence="3" key="1">
    <citation type="submission" date="2021-04" db="EMBL/GenBank/DDBJ databases">
        <authorList>
            <consortium name="Wellcome Sanger Institute Data Sharing"/>
        </authorList>
    </citation>
    <scope>NUCLEOTIDE SEQUENCE [LARGE SCALE GENOMIC DNA]</scope>
</reference>
<evidence type="ECO:0000313" key="4">
    <source>
        <dbReference type="Proteomes" id="UP000472265"/>
    </source>
</evidence>
<dbReference type="PANTHER" id="PTHR18950">
    <property type="entry name" value="PROGESTERONE-INDUCED BLOCKING FACTOR 1"/>
    <property type="match status" value="1"/>
</dbReference>
<keyword evidence="4" id="KW-1185">Reference proteome</keyword>
<organism evidence="3 4">
    <name type="scientific">Sparus aurata</name>
    <name type="common">Gilthead sea bream</name>
    <dbReference type="NCBI Taxonomy" id="8175"/>
    <lineage>
        <taxon>Eukaryota</taxon>
        <taxon>Metazoa</taxon>
        <taxon>Chordata</taxon>
        <taxon>Craniata</taxon>
        <taxon>Vertebrata</taxon>
        <taxon>Euteleostomi</taxon>
        <taxon>Actinopterygii</taxon>
        <taxon>Neopterygii</taxon>
        <taxon>Teleostei</taxon>
        <taxon>Neoteleostei</taxon>
        <taxon>Acanthomorphata</taxon>
        <taxon>Eupercaria</taxon>
        <taxon>Spariformes</taxon>
        <taxon>Sparidae</taxon>
        <taxon>Sparus</taxon>
    </lineage>
</organism>
<dbReference type="GeneTree" id="ENSGT00390000015293"/>
<reference evidence="3" key="2">
    <citation type="submission" date="2025-08" db="UniProtKB">
        <authorList>
            <consortium name="Ensembl"/>
        </authorList>
    </citation>
    <scope>IDENTIFICATION</scope>
</reference>
<dbReference type="InterPro" id="IPR026205">
    <property type="entry name" value="PIBF1"/>
</dbReference>
<feature type="coiled-coil region" evidence="1">
    <location>
        <begin position="87"/>
        <end position="164"/>
    </location>
</feature>
<feature type="coiled-coil region" evidence="1">
    <location>
        <begin position="218"/>
        <end position="440"/>
    </location>
</feature>
<evidence type="ECO:0000256" key="2">
    <source>
        <dbReference type="SAM" id="MobiDB-lite"/>
    </source>
</evidence>
<evidence type="ECO:0000313" key="3">
    <source>
        <dbReference type="Ensembl" id="ENSSAUP00010004376.1"/>
    </source>
</evidence>
<feature type="coiled-coil region" evidence="1">
    <location>
        <begin position="594"/>
        <end position="621"/>
    </location>
</feature>
<dbReference type="PANTHER" id="PTHR18950:SF0">
    <property type="entry name" value="PROGESTERONE IMMUNOMODULATORY BINDING FACTOR 1"/>
    <property type="match status" value="1"/>
</dbReference>
<dbReference type="Ensembl" id="ENSSAUT00010004736.1">
    <property type="protein sequence ID" value="ENSSAUP00010004376.1"/>
    <property type="gene ID" value="ENSSAUG00010002238.1"/>
</dbReference>
<dbReference type="GO" id="GO:0060271">
    <property type="term" value="P:cilium assembly"/>
    <property type="evidence" value="ECO:0007669"/>
    <property type="project" value="TreeGrafter"/>
</dbReference>
<feature type="region of interest" description="Disordered" evidence="2">
    <location>
        <begin position="18"/>
        <end position="55"/>
    </location>
</feature>
<evidence type="ECO:0000256" key="1">
    <source>
        <dbReference type="SAM" id="Coils"/>
    </source>
</evidence>
<reference evidence="3" key="3">
    <citation type="submission" date="2025-09" db="UniProtKB">
        <authorList>
            <consortium name="Ensembl"/>
        </authorList>
    </citation>
    <scope>IDENTIFICATION</scope>
</reference>
<name>A0A671TSL9_SPAAU</name>